<evidence type="ECO:0000313" key="7">
    <source>
        <dbReference type="Proteomes" id="UP001227230"/>
    </source>
</evidence>
<dbReference type="Proteomes" id="UP001227230">
    <property type="component" value="Chromosome 18"/>
</dbReference>
<dbReference type="Pfam" id="PF25597">
    <property type="entry name" value="SH3_retrovirus"/>
    <property type="match status" value="1"/>
</dbReference>
<evidence type="ECO:0000259" key="5">
    <source>
        <dbReference type="PROSITE" id="PS50994"/>
    </source>
</evidence>
<evidence type="ECO:0000256" key="3">
    <source>
        <dbReference type="ARBA" id="ARBA00022750"/>
    </source>
</evidence>
<dbReference type="InterPro" id="IPR001584">
    <property type="entry name" value="Integrase_cat-core"/>
</dbReference>
<dbReference type="InterPro" id="IPR039537">
    <property type="entry name" value="Retrotran_Ty1/copia-like"/>
</dbReference>
<protein>
    <recommendedName>
        <fullName evidence="5">Integrase catalytic domain-containing protein</fullName>
    </recommendedName>
</protein>
<dbReference type="InterPro" id="IPR057670">
    <property type="entry name" value="SH3_retrovirus"/>
</dbReference>
<dbReference type="InterPro" id="IPR025724">
    <property type="entry name" value="GAG-pre-integrase_dom"/>
</dbReference>
<dbReference type="EMBL" id="CP126665">
    <property type="protein sequence ID" value="WKA10493.1"/>
    <property type="molecule type" value="Genomic_DNA"/>
</dbReference>
<dbReference type="InterPro" id="IPR054722">
    <property type="entry name" value="PolX-like_BBD"/>
</dbReference>
<dbReference type="PROSITE" id="PS50994">
    <property type="entry name" value="INTEGRASE"/>
    <property type="match status" value="1"/>
</dbReference>
<organism evidence="6 7">
    <name type="scientific">Vitis vinifera</name>
    <name type="common">Grape</name>
    <dbReference type="NCBI Taxonomy" id="29760"/>
    <lineage>
        <taxon>Eukaryota</taxon>
        <taxon>Viridiplantae</taxon>
        <taxon>Streptophyta</taxon>
        <taxon>Embryophyta</taxon>
        <taxon>Tracheophyta</taxon>
        <taxon>Spermatophyta</taxon>
        <taxon>Magnoliopsida</taxon>
        <taxon>eudicotyledons</taxon>
        <taxon>Gunneridae</taxon>
        <taxon>Pentapetalae</taxon>
        <taxon>rosids</taxon>
        <taxon>Vitales</taxon>
        <taxon>Vitaceae</taxon>
        <taxon>Viteae</taxon>
        <taxon>Vitis</taxon>
    </lineage>
</organism>
<dbReference type="InterPro" id="IPR013103">
    <property type="entry name" value="RVT_2"/>
</dbReference>
<keyword evidence="7" id="KW-1185">Reference proteome</keyword>
<dbReference type="Pfam" id="PF07727">
    <property type="entry name" value="RVT_2"/>
    <property type="match status" value="1"/>
</dbReference>
<feature type="domain" description="Integrase catalytic" evidence="5">
    <location>
        <begin position="159"/>
        <end position="325"/>
    </location>
</feature>
<dbReference type="PANTHER" id="PTHR42648">
    <property type="entry name" value="TRANSPOSASE, PUTATIVE-RELATED"/>
    <property type="match status" value="1"/>
</dbReference>
<gene>
    <name evidence="6" type="ORF">VitviT2T_028060</name>
</gene>
<name>A0ABY9DS02_VITVI</name>
<evidence type="ECO:0000256" key="4">
    <source>
        <dbReference type="ARBA" id="ARBA00022801"/>
    </source>
</evidence>
<evidence type="ECO:0000256" key="1">
    <source>
        <dbReference type="ARBA" id="ARBA00022670"/>
    </source>
</evidence>
<dbReference type="Pfam" id="PF00665">
    <property type="entry name" value="rve"/>
    <property type="match status" value="1"/>
</dbReference>
<dbReference type="Gene3D" id="3.30.420.10">
    <property type="entry name" value="Ribonuclease H-like superfamily/Ribonuclease H"/>
    <property type="match status" value="1"/>
</dbReference>
<keyword evidence="4" id="KW-0378">Hydrolase</keyword>
<dbReference type="InterPro" id="IPR012337">
    <property type="entry name" value="RNaseH-like_sf"/>
</dbReference>
<dbReference type="Pfam" id="PF22936">
    <property type="entry name" value="Pol_BBD"/>
    <property type="match status" value="1"/>
</dbReference>
<reference evidence="6 7" key="1">
    <citation type="journal article" date="2023" name="Hortic Res">
        <title>The complete reference genome for grapevine (Vitis vinifera L.) genetics and breeding.</title>
        <authorList>
            <person name="Shi X."/>
            <person name="Cao S."/>
            <person name="Wang X."/>
            <person name="Huang S."/>
            <person name="Wang Y."/>
            <person name="Liu Z."/>
            <person name="Liu W."/>
            <person name="Leng X."/>
            <person name="Peng Y."/>
            <person name="Wang N."/>
            <person name="Wang Y."/>
            <person name="Ma Z."/>
            <person name="Xu X."/>
            <person name="Zhang F."/>
            <person name="Xue H."/>
            <person name="Zhong H."/>
            <person name="Wang Y."/>
            <person name="Zhang K."/>
            <person name="Velt A."/>
            <person name="Avia K."/>
            <person name="Holtgrawe D."/>
            <person name="Grimplet J."/>
            <person name="Matus J.T."/>
            <person name="Ware D."/>
            <person name="Wu X."/>
            <person name="Wang H."/>
            <person name="Liu C."/>
            <person name="Fang Y."/>
            <person name="Rustenholz C."/>
            <person name="Cheng Z."/>
            <person name="Xiao H."/>
            <person name="Zhou Y."/>
        </authorList>
    </citation>
    <scope>NUCLEOTIDE SEQUENCE [LARGE SCALE GENOMIC DNA]</scope>
    <source>
        <strain evidence="7">cv. Pinot noir / PN40024</strain>
        <tissue evidence="6">Leaf</tissue>
    </source>
</reference>
<keyword evidence="3" id="KW-0064">Aspartyl protease</keyword>
<dbReference type="SUPFAM" id="SSF53098">
    <property type="entry name" value="Ribonuclease H-like"/>
    <property type="match status" value="1"/>
</dbReference>
<proteinExistence type="predicted"/>
<keyword evidence="2" id="KW-0479">Metal-binding</keyword>
<evidence type="ECO:0000256" key="2">
    <source>
        <dbReference type="ARBA" id="ARBA00022723"/>
    </source>
</evidence>
<dbReference type="InterPro" id="IPR043502">
    <property type="entry name" value="DNA/RNA_pol_sf"/>
</dbReference>
<dbReference type="PANTHER" id="PTHR42648:SF18">
    <property type="entry name" value="RETROTRANSPOSON, UNCLASSIFIED-LIKE PROTEIN"/>
    <property type="match status" value="1"/>
</dbReference>
<sequence>MVKVGNGGYVDVKGRGTVAIKTNSGIKLISDVLFVPDISQNLLSVGQMLEKQYSLQFKDNQCIIFDPYGEKLLCLKMKSKSFAINWENAAEYAYAGVTQSVSDLWHKRFGHYNQRSLVELKKLELVEDMPNVSNEAQICEICQQGKQSRLPFKNNQAWRATEKLQLIHTDVCGPMKTTSLSGNKYFILFIDDYTRMCWVYFIKLKNEVFSVFKQFKALVENQSNLSIKILRSDNGTEYTSSQFVEFCSTAGIKRQLTTPYTPQQNGVSERKNQTVKQMARCLLFEKKMPSNFWAEAVNTFAYLLNRLPTKSLKNKTPHEAWYGVKPFVNHLKIFGSICYYHVPKPKRSKLDGRAQKGILIGYGTSTKGYRIFCLQINKVVLTRNVKVDEMTTWDWKNKKDAQSDADFDNHEDFQTSKFVDDFPVRGTRSLEDIYQRLVVKGYAQQYGVDYQETFAPVARYDTIRLLFVLSAQNSWHIHQLDVKSAFLNGFVDEEIYVEQPDGVVAPGKKDYVYLLRKALYGLKQAPIHCMTKLGFVRSQSEATLYVKTDDVQLLIISLYVDDMLVTGNHPKLIQSFKDEMNRVFEMTDLGVMKYFLGMEVMQSCSRIFICQQKYAMDMLKKFKMQDCKLVSTPMTTSEKLSKDDGSEKINEGLYRSLIGSLLYLTTSRPDILFVVSVLSRFMHSPSEKHFSAVKRVLRYIKGTIDLGVQFSKSVEGDLKLLGYSDSD</sequence>
<dbReference type="InterPro" id="IPR036397">
    <property type="entry name" value="RNaseH_sf"/>
</dbReference>
<accession>A0ABY9DS02</accession>
<dbReference type="SUPFAM" id="SSF56672">
    <property type="entry name" value="DNA/RNA polymerases"/>
    <property type="match status" value="1"/>
</dbReference>
<dbReference type="Pfam" id="PF13976">
    <property type="entry name" value="gag_pre-integrs"/>
    <property type="match status" value="1"/>
</dbReference>
<evidence type="ECO:0000313" key="6">
    <source>
        <dbReference type="EMBL" id="WKA10493.1"/>
    </source>
</evidence>
<keyword evidence="1" id="KW-0645">Protease</keyword>